<evidence type="ECO:0000256" key="1">
    <source>
        <dbReference type="SAM" id="Phobius"/>
    </source>
</evidence>
<dbReference type="AlphaFoldDB" id="A0AAU8MPB9"/>
<gene>
    <name evidence="2" type="ORF">ABU614_13845</name>
</gene>
<keyword evidence="1" id="KW-0812">Transmembrane</keyword>
<dbReference type="RefSeq" id="WP_363796454.1">
    <property type="nucleotide sequence ID" value="NZ_CP159925.1"/>
</dbReference>
<accession>A0AAU8MPB9</accession>
<organism evidence="2">
    <name type="scientific">Lysobacter firmicutimachus</name>
    <dbReference type="NCBI Taxonomy" id="1792846"/>
    <lineage>
        <taxon>Bacteria</taxon>
        <taxon>Pseudomonadati</taxon>
        <taxon>Pseudomonadota</taxon>
        <taxon>Gammaproteobacteria</taxon>
        <taxon>Lysobacterales</taxon>
        <taxon>Lysobacteraceae</taxon>
        <taxon>Lysobacter</taxon>
    </lineage>
</organism>
<name>A0AAU8MPB9_9GAMM</name>
<dbReference type="EMBL" id="CP159925">
    <property type="protein sequence ID" value="XCO73478.1"/>
    <property type="molecule type" value="Genomic_DNA"/>
</dbReference>
<evidence type="ECO:0000313" key="2">
    <source>
        <dbReference type="EMBL" id="XCO73478.1"/>
    </source>
</evidence>
<proteinExistence type="predicted"/>
<keyword evidence="1" id="KW-1133">Transmembrane helix</keyword>
<protein>
    <submittedName>
        <fullName evidence="2">Uncharacterized protein</fullName>
    </submittedName>
</protein>
<keyword evidence="1" id="KW-0472">Membrane</keyword>
<sequence>MVSRKVGMDRRLETFTREAPNHDGWLIRASRRICGDGEKVIFWLFVSSVSLIFWKLIGGVATMWAKSQCCSAFETPVALLDRTLSHKSI</sequence>
<feature type="transmembrane region" description="Helical" evidence="1">
    <location>
        <begin position="40"/>
        <end position="65"/>
    </location>
</feature>
<reference evidence="2" key="1">
    <citation type="submission" date="2024-06" db="EMBL/GenBank/DDBJ databases">
        <authorList>
            <person name="Li S."/>
        </authorList>
    </citation>
    <scope>NUCLEOTIDE SEQUENCE</scope>
    <source>
        <strain evidence="2">SR10</strain>
    </source>
</reference>